<keyword evidence="10 15" id="KW-0274">FAD</keyword>
<dbReference type="EC" id="2.7.1.26" evidence="15"/>
<dbReference type="SMART" id="SM00904">
    <property type="entry name" value="Flavokinase"/>
    <property type="match status" value="1"/>
</dbReference>
<evidence type="ECO:0000313" key="17">
    <source>
        <dbReference type="EMBL" id="MBW8637412.1"/>
    </source>
</evidence>
<evidence type="ECO:0000256" key="2">
    <source>
        <dbReference type="ARBA" id="ARBA00004726"/>
    </source>
</evidence>
<evidence type="ECO:0000256" key="9">
    <source>
        <dbReference type="ARBA" id="ARBA00022777"/>
    </source>
</evidence>
<comment type="caution">
    <text evidence="17">The sequence shown here is derived from an EMBL/GenBank/DDBJ whole genome shotgun (WGS) entry which is preliminary data.</text>
</comment>
<dbReference type="EC" id="2.7.7.2" evidence="15"/>
<comment type="catalytic activity">
    <reaction evidence="13 15">
        <text>riboflavin + ATP = FMN + ADP + H(+)</text>
        <dbReference type="Rhea" id="RHEA:14357"/>
        <dbReference type="ChEBI" id="CHEBI:15378"/>
        <dbReference type="ChEBI" id="CHEBI:30616"/>
        <dbReference type="ChEBI" id="CHEBI:57986"/>
        <dbReference type="ChEBI" id="CHEBI:58210"/>
        <dbReference type="ChEBI" id="CHEBI:456216"/>
        <dbReference type="EC" id="2.7.1.26"/>
    </reaction>
</comment>
<accession>A0AAE2ZPW8</accession>
<evidence type="ECO:0000256" key="1">
    <source>
        <dbReference type="ARBA" id="ARBA00002121"/>
    </source>
</evidence>
<keyword evidence="11 15" id="KW-0067">ATP-binding</keyword>
<keyword evidence="6 15" id="KW-0808">Transferase</keyword>
<dbReference type="GO" id="GO:0006747">
    <property type="term" value="P:FAD biosynthetic process"/>
    <property type="evidence" value="ECO:0007669"/>
    <property type="project" value="UniProtKB-UniRule"/>
</dbReference>
<dbReference type="InterPro" id="IPR015865">
    <property type="entry name" value="Riboflavin_kinase_bac/euk"/>
</dbReference>
<protein>
    <recommendedName>
        <fullName evidence="15">Riboflavin biosynthesis protein</fullName>
    </recommendedName>
    <domain>
        <recommendedName>
            <fullName evidence="15">Riboflavin kinase</fullName>
            <ecNumber evidence="15">2.7.1.26</ecNumber>
        </recommendedName>
        <alternativeName>
            <fullName evidence="15">Flavokinase</fullName>
        </alternativeName>
    </domain>
    <domain>
        <recommendedName>
            <fullName evidence="15">FMN adenylyltransferase</fullName>
            <ecNumber evidence="15">2.7.7.2</ecNumber>
        </recommendedName>
        <alternativeName>
            <fullName evidence="15">FAD pyrophosphorylase</fullName>
        </alternativeName>
        <alternativeName>
            <fullName evidence="15">FAD synthase</fullName>
        </alternativeName>
    </domain>
</protein>
<dbReference type="NCBIfam" id="NF004159">
    <property type="entry name" value="PRK05627.1-2"/>
    <property type="match status" value="1"/>
</dbReference>
<dbReference type="PANTHER" id="PTHR22749:SF6">
    <property type="entry name" value="RIBOFLAVIN KINASE"/>
    <property type="match status" value="1"/>
</dbReference>
<dbReference type="InterPro" id="IPR015864">
    <property type="entry name" value="FAD_synthase"/>
</dbReference>
<dbReference type="GO" id="GO:0009398">
    <property type="term" value="P:FMN biosynthetic process"/>
    <property type="evidence" value="ECO:0007669"/>
    <property type="project" value="UniProtKB-UniRule"/>
</dbReference>
<evidence type="ECO:0000259" key="16">
    <source>
        <dbReference type="SMART" id="SM00904"/>
    </source>
</evidence>
<dbReference type="FunFam" id="3.40.50.620:FF:000021">
    <property type="entry name" value="Riboflavin biosynthesis protein"/>
    <property type="match status" value="1"/>
</dbReference>
<dbReference type="NCBIfam" id="NF004160">
    <property type="entry name" value="PRK05627.1-3"/>
    <property type="match status" value="1"/>
</dbReference>
<dbReference type="GO" id="GO:0003919">
    <property type="term" value="F:FMN adenylyltransferase activity"/>
    <property type="evidence" value="ECO:0007669"/>
    <property type="project" value="UniProtKB-UniRule"/>
</dbReference>
<evidence type="ECO:0000313" key="18">
    <source>
        <dbReference type="Proteomes" id="UP001196509"/>
    </source>
</evidence>
<dbReference type="InterPro" id="IPR023465">
    <property type="entry name" value="Riboflavin_kinase_dom_sf"/>
</dbReference>
<comment type="similarity">
    <text evidence="15">Belongs to the ribF family.</text>
</comment>
<dbReference type="GO" id="GO:0009231">
    <property type="term" value="P:riboflavin biosynthetic process"/>
    <property type="evidence" value="ECO:0007669"/>
    <property type="project" value="InterPro"/>
</dbReference>
<evidence type="ECO:0000256" key="6">
    <source>
        <dbReference type="ARBA" id="ARBA00022679"/>
    </source>
</evidence>
<sequence length="321" mass="34849">MTAFVRTQSTTGLPPSLKGGVVAIGNFDGLHRGHQAVLGETLEIASRKNAPAVVLTFEPHPKTVFKPDNPVFRLTPAPLKAHLIERLGFAAVVEMPFDRAFAAMEAADFIEDILVDGFGLTHAVTGFNFHFGKARAGTPDYLREAGKSFGFGVTEVESFEDENGEVVSSSRIRQLLSEGRVAEASGLLGYHYTVEEEIVGGKQLGRTLGFPTANMRMPDHAMLKPGVYAVRFRRSDGALFDGVASFGRRPTVDEDGALLLETYLFDFEGDLYGETCSVSFVSWLRGEEKFDSLEALTSQMNLDAEEARAALSGAPQLAPRI</sequence>
<dbReference type="PIRSF" id="PIRSF004491">
    <property type="entry name" value="FAD_Synth"/>
    <property type="match status" value="1"/>
</dbReference>
<comment type="pathway">
    <text evidence="3 15">Cofactor biosynthesis; FMN biosynthesis; FMN from riboflavin (ATP route): step 1/1.</text>
</comment>
<keyword evidence="7 15" id="KW-0548">Nucleotidyltransferase</keyword>
<evidence type="ECO:0000256" key="10">
    <source>
        <dbReference type="ARBA" id="ARBA00022827"/>
    </source>
</evidence>
<dbReference type="Pfam" id="PF06574">
    <property type="entry name" value="FAD_syn"/>
    <property type="match status" value="1"/>
</dbReference>
<name>A0AAE2ZPW8_9HYPH</name>
<evidence type="ECO:0000256" key="3">
    <source>
        <dbReference type="ARBA" id="ARBA00005201"/>
    </source>
</evidence>
<evidence type="ECO:0000256" key="8">
    <source>
        <dbReference type="ARBA" id="ARBA00022741"/>
    </source>
</evidence>
<evidence type="ECO:0000256" key="5">
    <source>
        <dbReference type="ARBA" id="ARBA00022643"/>
    </source>
</evidence>
<keyword evidence="12" id="KW-0511">Multifunctional enzyme</keyword>
<keyword evidence="5 15" id="KW-0288">FMN</keyword>
<evidence type="ECO:0000256" key="11">
    <source>
        <dbReference type="ARBA" id="ARBA00022840"/>
    </source>
</evidence>
<dbReference type="SUPFAM" id="SSF82114">
    <property type="entry name" value="Riboflavin kinase-like"/>
    <property type="match status" value="1"/>
</dbReference>
<dbReference type="Proteomes" id="UP001196509">
    <property type="component" value="Unassembled WGS sequence"/>
</dbReference>
<dbReference type="SUPFAM" id="SSF52374">
    <property type="entry name" value="Nucleotidylyl transferase"/>
    <property type="match status" value="1"/>
</dbReference>
<feature type="domain" description="Riboflavin kinase" evidence="16">
    <location>
        <begin position="187"/>
        <end position="312"/>
    </location>
</feature>
<dbReference type="InterPro" id="IPR014729">
    <property type="entry name" value="Rossmann-like_a/b/a_fold"/>
</dbReference>
<dbReference type="GO" id="GO:0008531">
    <property type="term" value="F:riboflavin kinase activity"/>
    <property type="evidence" value="ECO:0007669"/>
    <property type="project" value="UniProtKB-UniRule"/>
</dbReference>
<dbReference type="PANTHER" id="PTHR22749">
    <property type="entry name" value="RIBOFLAVIN KINASE/FMN ADENYLYLTRANSFERASE"/>
    <property type="match status" value="1"/>
</dbReference>
<dbReference type="CDD" id="cd02064">
    <property type="entry name" value="FAD_synthetase_N"/>
    <property type="match status" value="1"/>
</dbReference>
<organism evidence="17 18">
    <name type="scientific">Flavimaribacter sediminis</name>
    <dbReference type="NCBI Taxonomy" id="2865987"/>
    <lineage>
        <taxon>Bacteria</taxon>
        <taxon>Pseudomonadati</taxon>
        <taxon>Pseudomonadota</taxon>
        <taxon>Alphaproteobacteria</taxon>
        <taxon>Hyphomicrobiales</taxon>
        <taxon>Rhizobiaceae</taxon>
        <taxon>Flavimaribacter</taxon>
    </lineage>
</organism>
<comment type="pathway">
    <text evidence="2 15">Cofactor biosynthesis; FAD biosynthesis; FAD from FMN: step 1/1.</text>
</comment>
<dbReference type="GO" id="GO:0005524">
    <property type="term" value="F:ATP binding"/>
    <property type="evidence" value="ECO:0007669"/>
    <property type="project" value="UniProtKB-UniRule"/>
</dbReference>
<comment type="catalytic activity">
    <reaction evidence="14 15">
        <text>FMN + ATP + H(+) = FAD + diphosphate</text>
        <dbReference type="Rhea" id="RHEA:17237"/>
        <dbReference type="ChEBI" id="CHEBI:15378"/>
        <dbReference type="ChEBI" id="CHEBI:30616"/>
        <dbReference type="ChEBI" id="CHEBI:33019"/>
        <dbReference type="ChEBI" id="CHEBI:57692"/>
        <dbReference type="ChEBI" id="CHEBI:58210"/>
        <dbReference type="EC" id="2.7.7.2"/>
    </reaction>
</comment>
<dbReference type="InterPro" id="IPR023468">
    <property type="entry name" value="Riboflavin_kinase"/>
</dbReference>
<keyword evidence="4 15" id="KW-0285">Flavoprotein</keyword>
<evidence type="ECO:0000256" key="12">
    <source>
        <dbReference type="ARBA" id="ARBA00023268"/>
    </source>
</evidence>
<reference evidence="17" key="1">
    <citation type="submission" date="2021-08" db="EMBL/GenBank/DDBJ databases">
        <title>Hoeflea bacterium WL0058 sp. nov., isolated from the sediment.</title>
        <authorList>
            <person name="Wang L."/>
            <person name="Zhang D."/>
        </authorList>
    </citation>
    <scope>NUCLEOTIDE SEQUENCE</scope>
    <source>
        <strain evidence="17">WL0058</strain>
    </source>
</reference>
<dbReference type="AlphaFoldDB" id="A0AAE2ZPW8"/>
<keyword evidence="9 15" id="KW-0418">Kinase</keyword>
<dbReference type="Gene3D" id="3.40.50.620">
    <property type="entry name" value="HUPs"/>
    <property type="match status" value="1"/>
</dbReference>
<dbReference type="Gene3D" id="2.40.30.30">
    <property type="entry name" value="Riboflavin kinase-like"/>
    <property type="match status" value="1"/>
</dbReference>
<evidence type="ECO:0000256" key="13">
    <source>
        <dbReference type="ARBA" id="ARBA00047880"/>
    </source>
</evidence>
<comment type="function">
    <text evidence="1">Catalyzes the phosphorylation of riboflavin to FMN followed by the adenylation of FMN to FAD.</text>
</comment>
<dbReference type="RefSeq" id="WP_220228116.1">
    <property type="nucleotide sequence ID" value="NZ_JAICBX010000002.1"/>
</dbReference>
<dbReference type="InterPro" id="IPR002606">
    <property type="entry name" value="Riboflavin_kinase_bac"/>
</dbReference>
<dbReference type="Pfam" id="PF01687">
    <property type="entry name" value="Flavokinase"/>
    <property type="match status" value="1"/>
</dbReference>
<gene>
    <name evidence="17" type="ORF">K1W69_09450</name>
</gene>
<evidence type="ECO:0000256" key="7">
    <source>
        <dbReference type="ARBA" id="ARBA00022695"/>
    </source>
</evidence>
<keyword evidence="18" id="KW-1185">Reference proteome</keyword>
<dbReference type="EMBL" id="JAICBX010000002">
    <property type="protein sequence ID" value="MBW8637412.1"/>
    <property type="molecule type" value="Genomic_DNA"/>
</dbReference>
<proteinExistence type="inferred from homology"/>
<keyword evidence="8 15" id="KW-0547">Nucleotide-binding</keyword>
<evidence type="ECO:0000256" key="15">
    <source>
        <dbReference type="PIRNR" id="PIRNR004491"/>
    </source>
</evidence>
<evidence type="ECO:0000256" key="14">
    <source>
        <dbReference type="ARBA" id="ARBA00049494"/>
    </source>
</evidence>
<dbReference type="NCBIfam" id="TIGR00083">
    <property type="entry name" value="ribF"/>
    <property type="match status" value="1"/>
</dbReference>
<evidence type="ECO:0000256" key="4">
    <source>
        <dbReference type="ARBA" id="ARBA00022630"/>
    </source>
</evidence>